<evidence type="ECO:0000256" key="5">
    <source>
        <dbReference type="ARBA" id="ARBA00022857"/>
    </source>
</evidence>
<comment type="caution">
    <text evidence="7">The sequence shown here is derived from an EMBL/GenBank/DDBJ whole genome shotgun (WGS) entry which is preliminary data.</text>
</comment>
<evidence type="ECO:0000256" key="2">
    <source>
        <dbReference type="ARBA" id="ARBA00005979"/>
    </source>
</evidence>
<dbReference type="PANTHER" id="PTHR22893">
    <property type="entry name" value="NADH OXIDOREDUCTASE-RELATED"/>
    <property type="match status" value="1"/>
</dbReference>
<dbReference type="SUPFAM" id="SSF51395">
    <property type="entry name" value="FMN-linked oxidoreductases"/>
    <property type="match status" value="1"/>
</dbReference>
<dbReference type="AlphaFoldDB" id="A0A7J9G6L1"/>
<organism evidence="7 8">
    <name type="scientific">Gossypium harknessii</name>
    <dbReference type="NCBI Taxonomy" id="34285"/>
    <lineage>
        <taxon>Eukaryota</taxon>
        <taxon>Viridiplantae</taxon>
        <taxon>Streptophyta</taxon>
        <taxon>Embryophyta</taxon>
        <taxon>Tracheophyta</taxon>
        <taxon>Spermatophyta</taxon>
        <taxon>Magnoliopsida</taxon>
        <taxon>eudicotyledons</taxon>
        <taxon>Gunneridae</taxon>
        <taxon>Pentapetalae</taxon>
        <taxon>rosids</taxon>
        <taxon>malvids</taxon>
        <taxon>Malvales</taxon>
        <taxon>Malvaceae</taxon>
        <taxon>Malvoideae</taxon>
        <taxon>Gossypium</taxon>
    </lineage>
</organism>
<reference evidence="7 8" key="1">
    <citation type="journal article" date="2019" name="Genome Biol. Evol.">
        <title>Insights into the evolution of the New World diploid cottons (Gossypium, subgenus Houzingenia) based on genome sequencing.</title>
        <authorList>
            <person name="Grover C.E."/>
            <person name="Arick M.A. 2nd"/>
            <person name="Thrash A."/>
            <person name="Conover J.L."/>
            <person name="Sanders W.S."/>
            <person name="Peterson D.G."/>
            <person name="Frelichowski J.E."/>
            <person name="Scheffler J.A."/>
            <person name="Scheffler B.E."/>
            <person name="Wendel J.F."/>
        </authorList>
    </citation>
    <scope>NUCLEOTIDE SEQUENCE [LARGE SCALE GENOMIC DNA]</scope>
    <source>
        <strain evidence="7">0</strain>
        <tissue evidence="7">Leaf</tissue>
    </source>
</reference>
<evidence type="ECO:0000256" key="3">
    <source>
        <dbReference type="ARBA" id="ARBA00022630"/>
    </source>
</evidence>
<comment type="cofactor">
    <cofactor evidence="1">
        <name>FMN</name>
        <dbReference type="ChEBI" id="CHEBI:58210"/>
    </cofactor>
</comment>
<keyword evidence="5" id="KW-0521">NADP</keyword>
<dbReference type="InterPro" id="IPR013785">
    <property type="entry name" value="Aldolase_TIM"/>
</dbReference>
<dbReference type="Pfam" id="PF00724">
    <property type="entry name" value="Oxidored_FMN"/>
    <property type="match status" value="1"/>
</dbReference>
<dbReference type="GO" id="GO:0016491">
    <property type="term" value="F:oxidoreductase activity"/>
    <property type="evidence" value="ECO:0007669"/>
    <property type="project" value="InterPro"/>
</dbReference>
<feature type="domain" description="NADH:flavin oxidoreductase/NADH oxidase N-terminal" evidence="6">
    <location>
        <begin position="15"/>
        <end position="224"/>
    </location>
</feature>
<keyword evidence="3" id="KW-0285">Flavoprotein</keyword>
<dbReference type="EMBL" id="JABFAD010000002">
    <property type="protein sequence ID" value="MBA0792435.1"/>
    <property type="molecule type" value="Genomic_DNA"/>
</dbReference>
<comment type="similarity">
    <text evidence="2">Belongs to the NADH:flavin oxidoreductase/NADH oxidase family.</text>
</comment>
<dbReference type="GO" id="GO:0010181">
    <property type="term" value="F:FMN binding"/>
    <property type="evidence" value="ECO:0007669"/>
    <property type="project" value="InterPro"/>
</dbReference>
<protein>
    <recommendedName>
        <fullName evidence="6">NADH:flavin oxidoreductase/NADH oxidase N-terminal domain-containing protein</fullName>
    </recommendedName>
</protein>
<name>A0A7J9G6L1_9ROSI</name>
<dbReference type="InterPro" id="IPR001155">
    <property type="entry name" value="OxRdtase_FMN_N"/>
</dbReference>
<evidence type="ECO:0000313" key="8">
    <source>
        <dbReference type="Proteomes" id="UP000593560"/>
    </source>
</evidence>
<accession>A0A7J9G6L1</accession>
<evidence type="ECO:0000259" key="6">
    <source>
        <dbReference type="Pfam" id="PF00724"/>
    </source>
</evidence>
<gene>
    <name evidence="7" type="ORF">Gohar_016933</name>
</gene>
<dbReference type="OrthoDB" id="1663137at2759"/>
<dbReference type="Proteomes" id="UP000593560">
    <property type="component" value="Unassembled WGS sequence"/>
</dbReference>
<evidence type="ECO:0000256" key="4">
    <source>
        <dbReference type="ARBA" id="ARBA00022643"/>
    </source>
</evidence>
<dbReference type="Gene3D" id="3.20.20.70">
    <property type="entry name" value="Aldolase class I"/>
    <property type="match status" value="1"/>
</dbReference>
<keyword evidence="8" id="KW-1185">Reference proteome</keyword>
<evidence type="ECO:0000313" key="7">
    <source>
        <dbReference type="EMBL" id="MBA0792435.1"/>
    </source>
</evidence>
<dbReference type="PANTHER" id="PTHR22893:SF62">
    <property type="entry name" value="12-OXOPHYTODIENOATE REDUCTASE-LIKE PROTEIN"/>
    <property type="match status" value="1"/>
</dbReference>
<keyword evidence="4" id="KW-0288">FMN</keyword>
<evidence type="ECO:0000256" key="1">
    <source>
        <dbReference type="ARBA" id="ARBA00001917"/>
    </source>
</evidence>
<feature type="non-terminal residue" evidence="7">
    <location>
        <position position="1"/>
    </location>
</feature>
<proteinExistence type="inferred from homology"/>
<dbReference type="InterPro" id="IPR045247">
    <property type="entry name" value="Oye-like"/>
</dbReference>
<sequence>FQPGGQPPISCTDKPIQAKTHIDGVTEASFPAPRRLTTHEITQVVNDFRKAARNAMQAGFDGVEIHGANGYLIDQFLKDQVNDRTDEYGGSLENRCRFPLQVVEAVADEIGADRVGIRLSPFADYNDCADSNPEALGLYMAQSLNKYGILYCHMIEPRMITQFESQKTKNSLLPMRKAFKGTFIVAGGYNREEGNEVVAKGGADLVAFGRLFLANPDLPRRFELNAVLNKYDRNTFYTQNPVVGYTDYPFLDPTP</sequence>